<protein>
    <submittedName>
        <fullName evidence="1">Uncharacterized protein</fullName>
    </submittedName>
</protein>
<dbReference type="AlphaFoldDB" id="L0DIH8"/>
<dbReference type="OrthoDB" id="9988930at2"/>
<dbReference type="STRING" id="886293.Sinac_4477"/>
<dbReference type="HOGENOM" id="CLU_1843779_0_0_0"/>
<dbReference type="KEGG" id="saci:Sinac_4477"/>
<evidence type="ECO:0000313" key="1">
    <source>
        <dbReference type="EMBL" id="AGA28665.1"/>
    </source>
</evidence>
<organism evidence="1 2">
    <name type="scientific">Singulisphaera acidiphila (strain ATCC BAA-1392 / DSM 18658 / VKM B-2454 / MOB10)</name>
    <dbReference type="NCBI Taxonomy" id="886293"/>
    <lineage>
        <taxon>Bacteria</taxon>
        <taxon>Pseudomonadati</taxon>
        <taxon>Planctomycetota</taxon>
        <taxon>Planctomycetia</taxon>
        <taxon>Isosphaerales</taxon>
        <taxon>Isosphaeraceae</taxon>
        <taxon>Singulisphaera</taxon>
    </lineage>
</organism>
<dbReference type="InterPro" id="IPR036397">
    <property type="entry name" value="RNaseH_sf"/>
</dbReference>
<dbReference type="EMBL" id="CP003364">
    <property type="protein sequence ID" value="AGA28665.1"/>
    <property type="molecule type" value="Genomic_DNA"/>
</dbReference>
<gene>
    <name evidence="1" type="ordered locus">Sinac_4477</name>
</gene>
<dbReference type="Proteomes" id="UP000010798">
    <property type="component" value="Chromosome"/>
</dbReference>
<proteinExistence type="predicted"/>
<evidence type="ECO:0000313" key="2">
    <source>
        <dbReference type="Proteomes" id="UP000010798"/>
    </source>
</evidence>
<sequence length="139" mass="15791">MRRFPQRKFHLLDALLLVAAMAPGSLWEVATRTELDRPPRKVTGTFLDRDDTFLLVFFPNLTLYQANPTCLVRKVFLKLPLWSSDLTPIEEMFSKVKGAMRTAAARTTEAVYAAFGSALHDVPPEIIAEWFEDRAAYAM</sequence>
<keyword evidence="2" id="KW-1185">Reference proteome</keyword>
<dbReference type="Gene3D" id="3.30.420.10">
    <property type="entry name" value="Ribonuclease H-like superfamily/Ribonuclease H"/>
    <property type="match status" value="1"/>
</dbReference>
<reference evidence="1 2" key="1">
    <citation type="submission" date="2012-02" db="EMBL/GenBank/DDBJ databases">
        <title>Complete sequence of chromosome of Singulisphaera acidiphila DSM 18658.</title>
        <authorList>
            <consortium name="US DOE Joint Genome Institute (JGI-PGF)"/>
            <person name="Lucas S."/>
            <person name="Copeland A."/>
            <person name="Lapidus A."/>
            <person name="Glavina del Rio T."/>
            <person name="Dalin E."/>
            <person name="Tice H."/>
            <person name="Bruce D."/>
            <person name="Goodwin L."/>
            <person name="Pitluck S."/>
            <person name="Peters L."/>
            <person name="Ovchinnikova G."/>
            <person name="Chertkov O."/>
            <person name="Kyrpides N."/>
            <person name="Mavromatis K."/>
            <person name="Ivanova N."/>
            <person name="Brettin T."/>
            <person name="Detter J.C."/>
            <person name="Han C."/>
            <person name="Larimer F."/>
            <person name="Land M."/>
            <person name="Hauser L."/>
            <person name="Markowitz V."/>
            <person name="Cheng J.-F."/>
            <person name="Hugenholtz P."/>
            <person name="Woyke T."/>
            <person name="Wu D."/>
            <person name="Tindall B."/>
            <person name="Pomrenke H."/>
            <person name="Brambilla E."/>
            <person name="Klenk H.-P."/>
            <person name="Eisen J.A."/>
        </authorList>
    </citation>
    <scope>NUCLEOTIDE SEQUENCE [LARGE SCALE GENOMIC DNA]</scope>
    <source>
        <strain evidence="2">ATCC BAA-1392 / DSM 18658 / VKM B-2454 / MOB10</strain>
    </source>
</reference>
<dbReference type="GO" id="GO:0003676">
    <property type="term" value="F:nucleic acid binding"/>
    <property type="evidence" value="ECO:0007669"/>
    <property type="project" value="InterPro"/>
</dbReference>
<accession>L0DIH8</accession>
<name>L0DIH8_SINAD</name>